<protein>
    <recommendedName>
        <fullName evidence="4">Thioesterase domain-containing protein</fullName>
    </recommendedName>
</protein>
<dbReference type="EMBL" id="SMAK01000010">
    <property type="protein sequence ID" value="TCT07273.1"/>
    <property type="molecule type" value="Genomic_DNA"/>
</dbReference>
<feature type="compositionally biased region" description="Polar residues" evidence="1">
    <location>
        <begin position="50"/>
        <end position="61"/>
    </location>
</feature>
<dbReference type="InterPro" id="IPR029058">
    <property type="entry name" value="AB_hydrolase_fold"/>
</dbReference>
<feature type="region of interest" description="Disordered" evidence="1">
    <location>
        <begin position="45"/>
        <end position="82"/>
    </location>
</feature>
<dbReference type="Gene3D" id="3.40.50.1820">
    <property type="entry name" value="alpha/beta hydrolase"/>
    <property type="match status" value="1"/>
</dbReference>
<evidence type="ECO:0000313" key="2">
    <source>
        <dbReference type="EMBL" id="TCT07273.1"/>
    </source>
</evidence>
<keyword evidence="3" id="KW-1185">Reference proteome</keyword>
<dbReference type="AlphaFoldDB" id="A0A4R3M3W3"/>
<evidence type="ECO:0000256" key="1">
    <source>
        <dbReference type="SAM" id="MobiDB-lite"/>
    </source>
</evidence>
<dbReference type="Proteomes" id="UP000295678">
    <property type="component" value="Unassembled WGS sequence"/>
</dbReference>
<organism evidence="2 3">
    <name type="scientific">Tepidamorphus gemmatus</name>
    <dbReference type="NCBI Taxonomy" id="747076"/>
    <lineage>
        <taxon>Bacteria</taxon>
        <taxon>Pseudomonadati</taxon>
        <taxon>Pseudomonadota</taxon>
        <taxon>Alphaproteobacteria</taxon>
        <taxon>Hyphomicrobiales</taxon>
        <taxon>Tepidamorphaceae</taxon>
        <taxon>Tepidamorphus</taxon>
    </lineage>
</organism>
<evidence type="ECO:0008006" key="4">
    <source>
        <dbReference type="Google" id="ProtNLM"/>
    </source>
</evidence>
<name>A0A4R3M3W3_9HYPH</name>
<sequence>MWWGLLRTVALAATLLSGTDRPLGVAAQAGSVLHELRNVDRIDEIGAPGSTASAPAQHNSGATAASTPRSAPPAPGQTTTVSGRTGDVILLRGLMDVFSYGMDALGTRLQEKGFRTQVLNHSSWPKVAEELIRRYKSTRSPEPVFLIGHSLGADAVILMSERLAQQQVPVALVVTFDPVHPREAPPNVRRLINFYQSNNGWGVAVRPRPGSKSILVNNDLKDRTDISHTTIDKADFLHSRVIDEMIKLSKPIRRRIAG</sequence>
<gene>
    <name evidence="2" type="ORF">EDC22_110120</name>
</gene>
<reference evidence="2 3" key="1">
    <citation type="submission" date="2019-03" db="EMBL/GenBank/DDBJ databases">
        <title>Genomic Encyclopedia of Type Strains, Phase IV (KMG-IV): sequencing the most valuable type-strain genomes for metagenomic binning, comparative biology and taxonomic classification.</title>
        <authorList>
            <person name="Goeker M."/>
        </authorList>
    </citation>
    <scope>NUCLEOTIDE SEQUENCE [LARGE SCALE GENOMIC DNA]</scope>
    <source>
        <strain evidence="2 3">DSM 19345</strain>
    </source>
</reference>
<comment type="caution">
    <text evidence="2">The sequence shown here is derived from an EMBL/GenBank/DDBJ whole genome shotgun (WGS) entry which is preliminary data.</text>
</comment>
<accession>A0A4R3M3W3</accession>
<proteinExistence type="predicted"/>
<evidence type="ECO:0000313" key="3">
    <source>
        <dbReference type="Proteomes" id="UP000295678"/>
    </source>
</evidence>
<dbReference type="SUPFAM" id="SSF53474">
    <property type="entry name" value="alpha/beta-Hydrolases"/>
    <property type="match status" value="1"/>
</dbReference>